<evidence type="ECO:0000313" key="1">
    <source>
        <dbReference type="EMBL" id="ABK15347.1"/>
    </source>
</evidence>
<dbReference type="RefSeq" id="WP_011696726.1">
    <property type="nucleotide sequence ID" value="NC_008553.1"/>
</dbReference>
<dbReference type="OrthoDB" id="135736at2157"/>
<dbReference type="AlphaFoldDB" id="A0B9H3"/>
<sequence>MLRAGDQFISGRSGGVVSAFYPYRGGYLGVAPAHIFRYSGTDVLRIGPYRSRVVHYCSDADMAFFLVLGQCEPTRFARPRLGDAELINSVRRMGCRVTDASWSIAYLVLQPGNLPGPGDSGTPVFQDGAVVGMLIAINLGTCRGTVITGEFMHSKLSEYARSAHRI</sequence>
<protein>
    <recommendedName>
        <fullName evidence="3">Serine protease</fullName>
    </recommendedName>
</protein>
<dbReference type="STRING" id="349307.Mthe_1577"/>
<dbReference type="SUPFAM" id="SSF50494">
    <property type="entry name" value="Trypsin-like serine proteases"/>
    <property type="match status" value="1"/>
</dbReference>
<dbReference type="InterPro" id="IPR009003">
    <property type="entry name" value="Peptidase_S1_PA"/>
</dbReference>
<gene>
    <name evidence="1" type="ordered locus">Mthe_1577</name>
</gene>
<dbReference type="EMBL" id="CP000477">
    <property type="protein sequence ID" value="ABK15347.1"/>
    <property type="molecule type" value="Genomic_DNA"/>
</dbReference>
<accession>A0B9H3</accession>
<keyword evidence="2" id="KW-1185">Reference proteome</keyword>
<reference evidence="1 2" key="1">
    <citation type="submission" date="2006-10" db="EMBL/GenBank/DDBJ databases">
        <title>Complete sequence of Methanosaeta thermophila PT.</title>
        <authorList>
            <consortium name="US DOE Joint Genome Institute"/>
            <person name="Copeland A."/>
            <person name="Lucas S."/>
            <person name="Lapidus A."/>
            <person name="Barry K."/>
            <person name="Detter J.C."/>
            <person name="Glavina del Rio T."/>
            <person name="Hammon N."/>
            <person name="Israni S."/>
            <person name="Pitluck S."/>
            <person name="Chain P."/>
            <person name="Malfatti S."/>
            <person name="Shin M."/>
            <person name="Vergez L."/>
            <person name="Schmutz J."/>
            <person name="Larimer F."/>
            <person name="Land M."/>
            <person name="Hauser L."/>
            <person name="Kyrpides N."/>
            <person name="Kim E."/>
            <person name="Smith K.S."/>
            <person name="Ingram-Smith C."/>
            <person name="Richardson P."/>
        </authorList>
    </citation>
    <scope>NUCLEOTIDE SEQUENCE [LARGE SCALE GENOMIC DNA]</scope>
    <source>
        <strain evidence="2">DSM 6194 / JCM 14653 / NBRC 101360 / PT</strain>
    </source>
</reference>
<dbReference type="KEGG" id="mtp:Mthe_1577"/>
<name>A0B9H3_METTP</name>
<evidence type="ECO:0008006" key="3">
    <source>
        <dbReference type="Google" id="ProtNLM"/>
    </source>
</evidence>
<dbReference type="HOGENOM" id="CLU_139552_0_0_2"/>
<dbReference type="Proteomes" id="UP000000674">
    <property type="component" value="Chromosome"/>
</dbReference>
<dbReference type="GeneID" id="4461905"/>
<evidence type="ECO:0000313" key="2">
    <source>
        <dbReference type="Proteomes" id="UP000000674"/>
    </source>
</evidence>
<proteinExistence type="predicted"/>
<organism evidence="1 2">
    <name type="scientific">Methanothrix thermoacetophila (strain DSM 6194 / JCM 14653 / NBRC 101360 / PT)</name>
    <name type="common">Methanosaeta thermophila</name>
    <dbReference type="NCBI Taxonomy" id="349307"/>
    <lineage>
        <taxon>Archaea</taxon>
        <taxon>Methanobacteriati</taxon>
        <taxon>Methanobacteriota</taxon>
        <taxon>Stenosarchaea group</taxon>
        <taxon>Methanomicrobia</taxon>
        <taxon>Methanotrichales</taxon>
        <taxon>Methanotrichaceae</taxon>
        <taxon>Methanothrix</taxon>
    </lineage>
</organism>